<dbReference type="EMBL" id="ML208264">
    <property type="protein sequence ID" value="TFK75072.1"/>
    <property type="molecule type" value="Genomic_DNA"/>
</dbReference>
<proteinExistence type="predicted"/>
<name>A0ACD3BBT6_9AGAR</name>
<gene>
    <name evidence="1" type="ORF">BDN72DRAFT_892431</name>
</gene>
<dbReference type="Proteomes" id="UP000308600">
    <property type="component" value="Unassembled WGS sequence"/>
</dbReference>
<evidence type="ECO:0000313" key="2">
    <source>
        <dbReference type="Proteomes" id="UP000308600"/>
    </source>
</evidence>
<reference evidence="1 2" key="1">
    <citation type="journal article" date="2019" name="Nat. Ecol. Evol.">
        <title>Megaphylogeny resolves global patterns of mushroom evolution.</title>
        <authorList>
            <person name="Varga T."/>
            <person name="Krizsan K."/>
            <person name="Foldi C."/>
            <person name="Dima B."/>
            <person name="Sanchez-Garcia M."/>
            <person name="Sanchez-Ramirez S."/>
            <person name="Szollosi G.J."/>
            <person name="Szarkandi J.G."/>
            <person name="Papp V."/>
            <person name="Albert L."/>
            <person name="Andreopoulos W."/>
            <person name="Angelini C."/>
            <person name="Antonin V."/>
            <person name="Barry K.W."/>
            <person name="Bougher N.L."/>
            <person name="Buchanan P."/>
            <person name="Buyck B."/>
            <person name="Bense V."/>
            <person name="Catcheside P."/>
            <person name="Chovatia M."/>
            <person name="Cooper J."/>
            <person name="Damon W."/>
            <person name="Desjardin D."/>
            <person name="Finy P."/>
            <person name="Geml J."/>
            <person name="Haridas S."/>
            <person name="Hughes K."/>
            <person name="Justo A."/>
            <person name="Karasinski D."/>
            <person name="Kautmanova I."/>
            <person name="Kiss B."/>
            <person name="Kocsube S."/>
            <person name="Kotiranta H."/>
            <person name="LaButti K.M."/>
            <person name="Lechner B.E."/>
            <person name="Liimatainen K."/>
            <person name="Lipzen A."/>
            <person name="Lukacs Z."/>
            <person name="Mihaltcheva S."/>
            <person name="Morgado L.N."/>
            <person name="Niskanen T."/>
            <person name="Noordeloos M.E."/>
            <person name="Ohm R.A."/>
            <person name="Ortiz-Santana B."/>
            <person name="Ovrebo C."/>
            <person name="Racz N."/>
            <person name="Riley R."/>
            <person name="Savchenko A."/>
            <person name="Shiryaev A."/>
            <person name="Soop K."/>
            <person name="Spirin V."/>
            <person name="Szebenyi C."/>
            <person name="Tomsovsky M."/>
            <person name="Tulloss R.E."/>
            <person name="Uehling J."/>
            <person name="Grigoriev I.V."/>
            <person name="Vagvolgyi C."/>
            <person name="Papp T."/>
            <person name="Martin F.M."/>
            <person name="Miettinen O."/>
            <person name="Hibbett D.S."/>
            <person name="Nagy L.G."/>
        </authorList>
    </citation>
    <scope>NUCLEOTIDE SEQUENCE [LARGE SCALE GENOMIC DNA]</scope>
    <source>
        <strain evidence="1 2">NL-1719</strain>
    </source>
</reference>
<accession>A0ACD3BBT6</accession>
<evidence type="ECO:0000313" key="1">
    <source>
        <dbReference type="EMBL" id="TFK75072.1"/>
    </source>
</evidence>
<organism evidence="1 2">
    <name type="scientific">Pluteus cervinus</name>
    <dbReference type="NCBI Taxonomy" id="181527"/>
    <lineage>
        <taxon>Eukaryota</taxon>
        <taxon>Fungi</taxon>
        <taxon>Dikarya</taxon>
        <taxon>Basidiomycota</taxon>
        <taxon>Agaricomycotina</taxon>
        <taxon>Agaricomycetes</taxon>
        <taxon>Agaricomycetidae</taxon>
        <taxon>Agaricales</taxon>
        <taxon>Pluteineae</taxon>
        <taxon>Pluteaceae</taxon>
        <taxon>Pluteus</taxon>
    </lineage>
</organism>
<protein>
    <submittedName>
        <fullName evidence="1">Uncharacterized protein</fullName>
    </submittedName>
</protein>
<keyword evidence="2" id="KW-1185">Reference proteome</keyword>
<sequence>MATDPSLQFEALPLPLHHQDRNEHFISQQDQAQSQRSSQNGDGSRHWPLTPPSGPRKSTNTFGASSPNFAFTSVPCPTSISSPTPTPPNRERLIPGGCKFNLRKRQSPPDNSDQTLKSPHKQSAEPPTSFPSGFKLGLRQPHSPSPHQSSPHDFHFDESPILDIRPLQSHTCTLPHRSSFTSLHSLSDLNLPFLHLTATCDQVPASVPPPEASFLDMTDGELSYNSPSTQSPKNAAMAGDPLIPRSTSNFQKTKCTLNSGNPVNANSKTTRDTLPATTFSSPTTTGSTSGARAGTPSRSRKLNKSVPRRLQLNLSASEMEVVYDTWAKGSSSAGLGTSSSGCGSAGSAYVVGNGRGWPVIADNEASPRPLALLNSATVTSSNEVPAHTLSLPYSSSKPASLAAVRTEKARDVGIAEDLPSLVPMTAHPYVASSGPGSASVQRSGSKGRNIFSRWKKNNENPEPLMQNKPSASSSTTAIGEEKSWQAPPQPHPPTQLTPQLHRTLSKPRQRRPSHPVTPTTPFSAPAYTSSAFGLLLTPGIPTTPSASPNKVAGNDGALALYSSSSTSPSTMILASPTPVSIPTEHTLSKEDLGKVNAFFAPRPKLPKTPSAAPPTPFVTSSSSPSSAPASVTRSSSQKSLKYVKKVHSHSNSASSSHASASECSSAGSPPHSSIWSGTPHTAPEVITPVTTPEPASPDLTFSPSSPPSSSPNVLSLISHEPLRFQRKRSLRRSPSSSSKRSPPSSHPPHRESEEEFTLFFTVKPATKHSRRKVVVHSSSTLDNRSTPSLESISSGATLVDDEGSVDAIGAPTATCSSVCSGPDVFEFGACGPKDTEFEMYTIESEDEEGDTRLRGAHKGLKKLQLNEASDPEKVQVDEKGLSLDVLSPSVEDDAQFYCDAFWGQ</sequence>